<feature type="domain" description="DNA2/NAM7 helicase helicase" evidence="7">
    <location>
        <begin position="346"/>
        <end position="727"/>
    </location>
</feature>
<keyword evidence="11" id="KW-1185">Reference proteome</keyword>
<dbReference type="InterPro" id="IPR027417">
    <property type="entry name" value="P-loop_NTPase"/>
</dbReference>
<dbReference type="Proteomes" id="UP001203852">
    <property type="component" value="Unassembled WGS sequence"/>
</dbReference>
<dbReference type="Pfam" id="PF13087">
    <property type="entry name" value="AAA_12"/>
    <property type="match status" value="1"/>
</dbReference>
<evidence type="ECO:0000256" key="5">
    <source>
        <dbReference type="ARBA" id="ARBA00022840"/>
    </source>
</evidence>
<dbReference type="GO" id="GO:0016787">
    <property type="term" value="F:hydrolase activity"/>
    <property type="evidence" value="ECO:0007669"/>
    <property type="project" value="UniProtKB-KW"/>
</dbReference>
<dbReference type="FunFam" id="3.40.50.300:FF:000326">
    <property type="entry name" value="P-loop containing nucleoside triphosphate hydrolase"/>
    <property type="match status" value="1"/>
</dbReference>
<dbReference type="InterPro" id="IPR047187">
    <property type="entry name" value="SF1_C_Upf1"/>
</dbReference>
<evidence type="ECO:0000256" key="6">
    <source>
        <dbReference type="SAM" id="MobiDB-lite"/>
    </source>
</evidence>
<dbReference type="Pfam" id="PF25396">
    <property type="entry name" value="ZNFX1"/>
    <property type="match status" value="1"/>
</dbReference>
<dbReference type="PANTHER" id="PTHR10887">
    <property type="entry name" value="DNA2/NAM7 HELICASE FAMILY"/>
    <property type="match status" value="1"/>
</dbReference>
<evidence type="ECO:0000259" key="9">
    <source>
        <dbReference type="Pfam" id="PF25396"/>
    </source>
</evidence>
<dbReference type="Gene3D" id="3.40.50.300">
    <property type="entry name" value="P-loop containing nucleotide triphosphate hydrolases"/>
    <property type="match status" value="3"/>
</dbReference>
<dbReference type="PANTHER" id="PTHR10887:SF341">
    <property type="entry name" value="NFX1-TYPE ZINC FINGER-CONTAINING PROTEIN 1"/>
    <property type="match status" value="1"/>
</dbReference>
<evidence type="ECO:0000259" key="7">
    <source>
        <dbReference type="Pfam" id="PF13086"/>
    </source>
</evidence>
<dbReference type="GO" id="GO:0031380">
    <property type="term" value="C:nuclear RNA-directed RNA polymerase complex"/>
    <property type="evidence" value="ECO:0007669"/>
    <property type="project" value="TreeGrafter"/>
</dbReference>
<feature type="region of interest" description="Disordered" evidence="6">
    <location>
        <begin position="1226"/>
        <end position="1305"/>
    </location>
</feature>
<evidence type="ECO:0000313" key="10">
    <source>
        <dbReference type="EMBL" id="KAI1614023.1"/>
    </source>
</evidence>
<accession>A0AAN6DXR3</accession>
<dbReference type="CDD" id="cd18808">
    <property type="entry name" value="SF1_C_Upf1"/>
    <property type="match status" value="1"/>
</dbReference>
<feature type="region of interest" description="Disordered" evidence="6">
    <location>
        <begin position="1094"/>
        <end position="1144"/>
    </location>
</feature>
<feature type="compositionally biased region" description="Basic residues" evidence="6">
    <location>
        <begin position="1"/>
        <end position="17"/>
    </location>
</feature>
<dbReference type="GO" id="GO:0004386">
    <property type="term" value="F:helicase activity"/>
    <property type="evidence" value="ECO:0007669"/>
    <property type="project" value="UniProtKB-KW"/>
</dbReference>
<keyword evidence="3 10" id="KW-0378">Hydrolase</keyword>
<dbReference type="InterPro" id="IPR041679">
    <property type="entry name" value="DNA2/NAM7-like_C"/>
</dbReference>
<dbReference type="CDD" id="cd06008">
    <property type="entry name" value="NF-X1-zinc-finger"/>
    <property type="match status" value="1"/>
</dbReference>
<dbReference type="Pfam" id="PF13086">
    <property type="entry name" value="AAA_11"/>
    <property type="match status" value="1"/>
</dbReference>
<evidence type="ECO:0000256" key="4">
    <source>
        <dbReference type="ARBA" id="ARBA00022806"/>
    </source>
</evidence>
<dbReference type="EMBL" id="MU404353">
    <property type="protein sequence ID" value="KAI1614023.1"/>
    <property type="molecule type" value="Genomic_DNA"/>
</dbReference>
<feature type="compositionally biased region" description="Basic and acidic residues" evidence="6">
    <location>
        <begin position="1226"/>
        <end position="1238"/>
    </location>
</feature>
<gene>
    <name evidence="10" type="ORF">EDD36DRAFT_213103</name>
</gene>
<feature type="domain" description="DNA2/NAM7 helicase-like C-terminal" evidence="8">
    <location>
        <begin position="742"/>
        <end position="928"/>
    </location>
</feature>
<feature type="compositionally biased region" description="Polar residues" evidence="6">
    <location>
        <begin position="1122"/>
        <end position="1132"/>
    </location>
</feature>
<sequence length="1322" mass="147806">MPSARHTGHPTGKRGQRPHGGASNRGHESSSEMQNGEMNANLSERFRGGRRPNTHQALTTAFENGLDLSLNLEIRDYVQKQESIKQSSEKDAWLSQPEFPTVEELAIAEAALTPNKIEGPYRSKDKYLKIHYGLQREDAIGSLRDALQDFRQNPSANDTTKYSVYDQVHIVGFTFARRGLAARIQFSTKRAGKRISWQTSKRLVSGSIVTLIRAKDKLTDLNGLVVAVVAARPLAGVLAEPPEIDIYFGNPEAVQIDPQEEWLMIEAKQGYYEAYRHTLRALQKLSQETFPLSEHICQLNPSVGAPAYVQDNPSLDLSAAAKQDQKKDYEKIDITRDWPPAPKDSLDDTQWEALQEIITKKLAIIQGPPGTGKTYVSKIAVEILQANRKAGDPPIIIAAQTNHALDQLLGHISHFEPNYVRLGGRSTNLEVKKRALFEIRQKERIKQIPGGLFGRSNNHLTKQSKAMSSILEPLSLPGSDPYSTERVSGPAFFLKLGVLNAQQAKSLEDGATQWVSTTTSLGGSIQLWLDRALLPFEVKYAHDTYGFDEVEDEDLEFEQLRENEDSAGVNDEEDIELLKGPWIRIQEKFTVRPASSSDIAKATKLLDAATDLWRVPDYLRGPMYSVIQSRAKAALARQFREAAVTYEKLVKENLVGKWEQDAVYLQRAAIIGMTTTGLSKYRPLVSALKPKIILIEEAAEVLEAPVTVACIESLQHLILVGDHQQLQGHCSVQELEGDPFNLNVSLFERLVRNNMPYKTLLRQRRMDPEFRRLISDLYPNLSDHPSVLDRPVEQWGMGKIKSFFFDHWWSEYKDESLSTYNAEEAKMIAAFYRHLNKNGVGPEQITVLTFYNGQRKKILKELRAYTDITAGYLQVKTVDSYQGEENHVVILSLTRSNEDGRIGFLANINRVCVALSRAKFGFYIFGNARAMMAGSELWYNVVQRMRASPKRLENVLPIQCKNHGRTCLMQYPEDWANTEGGCQNACDTTLNCGHQCPLWCHPYSHDKVQCPEDCMKKLACSHGCDRKCSQPCYCSCDEFARIQKLEMEEAWSMPDASADRQATQDIRVPQGFNGQRVPSIGSAPYLQEQLQLGSRNTGPSYRDAVLDSAPASPDGPHIETKLQASLKPSSTGYKVGGAWNPTPKETIETHHLTAEKQHERRQGWKTYAKGGVVVDDKRRVEMEKSPSMPNASTQITRNPIFDSTASHAGPASMNASRQMTFGVKKETIKPVGDGRSRFMQESAYGPEASRGRRLSPAENHNPSKSDQSKQKPPVIGLRGGKATHMEGSSTAADTMPAPGKEQNAGNDIMDELAGLDAYYRSF</sequence>
<dbReference type="GO" id="GO:0031048">
    <property type="term" value="P:regulatory ncRNA-mediated heterochromatin formation"/>
    <property type="evidence" value="ECO:0007669"/>
    <property type="project" value="TreeGrafter"/>
</dbReference>
<comment type="similarity">
    <text evidence="1">Belongs to the DNA2/NAM7 helicase family.</text>
</comment>
<reference evidence="10" key="1">
    <citation type="journal article" date="2022" name="bioRxiv">
        <title>Deciphering the potential niche of two novel black yeast fungi from a biological soil crust based on their genomes, phenotypes, and melanin regulation.</title>
        <authorList>
            <consortium name="DOE Joint Genome Institute"/>
            <person name="Carr E.C."/>
            <person name="Barton Q."/>
            <person name="Grambo S."/>
            <person name="Sullivan M."/>
            <person name="Renfro C.M."/>
            <person name="Kuo A."/>
            <person name="Pangilinan J."/>
            <person name="Lipzen A."/>
            <person name="Keymanesh K."/>
            <person name="Savage E."/>
            <person name="Barry K."/>
            <person name="Grigoriev I.V."/>
            <person name="Riekhof W.R."/>
            <person name="Harris S.S."/>
        </authorList>
    </citation>
    <scope>NUCLEOTIDE SEQUENCE</scope>
    <source>
        <strain evidence="10">JF 03-4F</strain>
    </source>
</reference>
<feature type="region of interest" description="Disordered" evidence="6">
    <location>
        <begin position="1"/>
        <end position="36"/>
    </location>
</feature>
<dbReference type="InterPro" id="IPR041677">
    <property type="entry name" value="DNA2/NAM7_AAA_11"/>
</dbReference>
<feature type="domain" description="ZNFX1" evidence="9">
    <location>
        <begin position="159"/>
        <end position="268"/>
    </location>
</feature>
<protein>
    <submittedName>
        <fullName evidence="10">P-loop containing nucleoside triphosphate hydrolase protein</fullName>
    </submittedName>
</protein>
<dbReference type="GO" id="GO:0005524">
    <property type="term" value="F:ATP binding"/>
    <property type="evidence" value="ECO:0007669"/>
    <property type="project" value="UniProtKB-KW"/>
</dbReference>
<evidence type="ECO:0000313" key="11">
    <source>
        <dbReference type="Proteomes" id="UP001203852"/>
    </source>
</evidence>
<name>A0AAN6DXR3_9EURO</name>
<organism evidence="10 11">
    <name type="scientific">Exophiala viscosa</name>
    <dbReference type="NCBI Taxonomy" id="2486360"/>
    <lineage>
        <taxon>Eukaryota</taxon>
        <taxon>Fungi</taxon>
        <taxon>Dikarya</taxon>
        <taxon>Ascomycota</taxon>
        <taxon>Pezizomycotina</taxon>
        <taxon>Eurotiomycetes</taxon>
        <taxon>Chaetothyriomycetidae</taxon>
        <taxon>Chaetothyriales</taxon>
        <taxon>Herpotrichiellaceae</taxon>
        <taxon>Exophiala</taxon>
    </lineage>
</organism>
<evidence type="ECO:0000259" key="8">
    <source>
        <dbReference type="Pfam" id="PF13087"/>
    </source>
</evidence>
<evidence type="ECO:0000256" key="1">
    <source>
        <dbReference type="ARBA" id="ARBA00007913"/>
    </source>
</evidence>
<dbReference type="SUPFAM" id="SSF52540">
    <property type="entry name" value="P-loop containing nucleoside triphosphate hydrolases"/>
    <property type="match status" value="1"/>
</dbReference>
<comment type="caution">
    <text evidence="10">The sequence shown here is derived from an EMBL/GenBank/DDBJ whole genome shotgun (WGS) entry which is preliminary data.</text>
</comment>
<dbReference type="GO" id="GO:0005694">
    <property type="term" value="C:chromosome"/>
    <property type="evidence" value="ECO:0007669"/>
    <property type="project" value="UniProtKB-ARBA"/>
</dbReference>
<keyword evidence="4" id="KW-0347">Helicase</keyword>
<dbReference type="InterPro" id="IPR045055">
    <property type="entry name" value="DNA2/NAM7-like"/>
</dbReference>
<evidence type="ECO:0000256" key="3">
    <source>
        <dbReference type="ARBA" id="ARBA00022801"/>
    </source>
</evidence>
<proteinExistence type="inferred from homology"/>
<evidence type="ECO:0000256" key="2">
    <source>
        <dbReference type="ARBA" id="ARBA00022741"/>
    </source>
</evidence>
<keyword evidence="2" id="KW-0547">Nucleotide-binding</keyword>
<keyword evidence="5" id="KW-0067">ATP-binding</keyword>
<dbReference type="InterPro" id="IPR057373">
    <property type="entry name" value="ZNFX1"/>
</dbReference>